<comment type="similarity">
    <text evidence="5">Belongs to the DEAD box helicase family.</text>
</comment>
<evidence type="ECO:0000256" key="6">
    <source>
        <dbReference type="SAM" id="MobiDB-lite"/>
    </source>
</evidence>
<feature type="region of interest" description="Disordered" evidence="6">
    <location>
        <begin position="829"/>
        <end position="881"/>
    </location>
</feature>
<name>A0A151LGX9_9APIC</name>
<evidence type="ECO:0000313" key="9">
    <source>
        <dbReference type="EMBL" id="KYN98202.1"/>
    </source>
</evidence>
<evidence type="ECO:0000256" key="3">
    <source>
        <dbReference type="ARBA" id="ARBA00022840"/>
    </source>
</evidence>
<dbReference type="EMBL" id="LVLB01000013">
    <property type="protein sequence ID" value="KYN98202.1"/>
    <property type="molecule type" value="Genomic_DNA"/>
</dbReference>
<proteinExistence type="inferred from homology"/>
<dbReference type="PANTHER" id="PTHR24031">
    <property type="entry name" value="RNA HELICASE"/>
    <property type="match status" value="1"/>
</dbReference>
<feature type="compositionally biased region" description="Polar residues" evidence="6">
    <location>
        <begin position="559"/>
        <end position="572"/>
    </location>
</feature>
<dbReference type="InterPro" id="IPR014001">
    <property type="entry name" value="Helicase_ATP-bd"/>
</dbReference>
<feature type="compositionally biased region" description="Low complexity" evidence="6">
    <location>
        <begin position="835"/>
        <end position="846"/>
    </location>
</feature>
<comment type="caution">
    <text evidence="9">The sequence shown here is derived from an EMBL/GenBank/DDBJ whole genome shotgun (WGS) entry which is preliminary data.</text>
</comment>
<dbReference type="InterPro" id="IPR027417">
    <property type="entry name" value="P-loop_NTPase"/>
</dbReference>
<sequence length="881" mass="103396">MTVTMNDGEVKDMINDEEKKEEAHIKENISDDINKIDSDGDDINEINRDGDDINEINRDGDNINKIDSDGSDDDKKFVKNKKKNNEEMFDRSNHFDNFDNIMLDVRLRKALLYLFKYQHPTIIQKMSICKILNGNDVIISSKTGSGKTMAYLIPVIHNLIKLNLNEKDHLKFFYKCIIICPTEELCLQIYEVTKKLCSYLKDIVTVNHNVNNTFYDHPTILISTPKNLCTHIIEKKKKNNLDILMNLKILILDEADVLHTQEFQSYLKTLTSYLPKKFNKKYQIVMASATLKRDILDKTKLFLHNPIYITLEQKKESSFEKKKNITNDTNVHISKKGEATKNNIDDQRNEKKTNYQKFTGKAFYYLYKEELIKYIYLYNLIKNRIIPYKSIIFTTTIHDAYKIKIFLTYLNVSSSILNPNHPILIRQNIISAFNNSKFHFLICPQYEKNNMKHVKGVVGANKMDNDYNDEEEDYEEEDDEEDDNEEDDNEEDGDEEDGDEEDDDEEDDDEEDDDDNNDNSDDNDNNDNSDDDNDNNDNSDDNDNNDNSDDENDVDDQTLNEPLSDNNSCKTYNTDDENEKTDNTTKINEEKDFLYSRGLDFYDVKCVVNFDMPSDLETFIHRIGRTCRLNNKGKCISFVNELNYVDVELLQTLIEDKNICSMIKKDIQYNIVEKYRYRVESTLNKCTSKKIKLFIQKEILYQSLKSKELKDFFNTNVNEKRKINKIIKHFNKAVIPQKLIKDRNQSIFLNKSKVKNKVINKNSKNNKNNKNDDNIKPFALKKNNGLVITEQGYESQLTKEPEREVADPSRLPPLCGQRLRNYMYLKYIKGKKNKNGNNSYNKNNSNNKKRKSNNNYNNRYNKYNKKAINNGHKKRNTNFNR</sequence>
<dbReference type="Pfam" id="PF00271">
    <property type="entry name" value="Helicase_C"/>
    <property type="match status" value="1"/>
</dbReference>
<dbReference type="Gene3D" id="3.40.50.300">
    <property type="entry name" value="P-loop containing nucleotide triphosphate hydrolases"/>
    <property type="match status" value="2"/>
</dbReference>
<keyword evidence="2 5" id="KW-0378">Hydrolase</keyword>
<feature type="domain" description="Helicase ATP-binding" evidence="7">
    <location>
        <begin position="128"/>
        <end position="309"/>
    </location>
</feature>
<evidence type="ECO:0000256" key="5">
    <source>
        <dbReference type="RuleBase" id="RU365068"/>
    </source>
</evidence>
<feature type="region of interest" description="Disordered" evidence="6">
    <location>
        <begin position="461"/>
        <end position="585"/>
    </location>
</feature>
<dbReference type="EC" id="3.6.4.13" evidence="5"/>
<keyword evidence="3 5" id="KW-0067">ATP-binding</keyword>
<comment type="function">
    <text evidence="5">RNA helicase.</text>
</comment>
<dbReference type="SMART" id="SM00490">
    <property type="entry name" value="HELICc"/>
    <property type="match status" value="1"/>
</dbReference>
<evidence type="ECO:0000259" key="8">
    <source>
        <dbReference type="PROSITE" id="PS51194"/>
    </source>
</evidence>
<evidence type="ECO:0000256" key="1">
    <source>
        <dbReference type="ARBA" id="ARBA00022741"/>
    </source>
</evidence>
<reference evidence="9 10" key="1">
    <citation type="journal article" date="2016" name="Nat. Commun.">
        <title>Genomes of cryptic chimpanzee Plasmodium species reveal key evolutionary events leading to human malaria.</title>
        <authorList>
            <person name="Sundararaman S.A."/>
            <person name="Plenderleith L.J."/>
            <person name="Liu W."/>
            <person name="Loy D.E."/>
            <person name="Learn G.H."/>
            <person name="Li Y."/>
            <person name="Shaw K.S."/>
            <person name="Ayouba A."/>
            <person name="Peeters M."/>
            <person name="Speede S."/>
            <person name="Shaw G.M."/>
            <person name="Bushman F.D."/>
            <person name="Brisson D."/>
            <person name="Rayner J.C."/>
            <person name="Sharp P.M."/>
            <person name="Hahn B.H."/>
        </authorList>
    </citation>
    <scope>NUCLEOTIDE SEQUENCE [LARGE SCALE GENOMIC DNA]</scope>
    <source>
        <strain evidence="9 10">SY75</strain>
    </source>
</reference>
<dbReference type="GO" id="GO:0005524">
    <property type="term" value="F:ATP binding"/>
    <property type="evidence" value="ECO:0007669"/>
    <property type="project" value="UniProtKB-UniRule"/>
</dbReference>
<evidence type="ECO:0000259" key="7">
    <source>
        <dbReference type="PROSITE" id="PS51192"/>
    </source>
</evidence>
<feature type="domain" description="Helicase C-terminal" evidence="8">
    <location>
        <begin position="596"/>
        <end position="683"/>
    </location>
</feature>
<keyword evidence="1 5" id="KW-0547">Nucleotide-binding</keyword>
<dbReference type="AlphaFoldDB" id="A0A151LGX9"/>
<feature type="compositionally biased region" description="Basic and acidic residues" evidence="6">
    <location>
        <begin position="8"/>
        <end position="38"/>
    </location>
</feature>
<dbReference type="Proteomes" id="UP000076004">
    <property type="component" value="Chromosome 12"/>
</dbReference>
<dbReference type="InterPro" id="IPR011545">
    <property type="entry name" value="DEAD/DEAH_box_helicase_dom"/>
</dbReference>
<comment type="domain">
    <text evidence="5">The Q motif is unique to and characteristic of the DEAD box family of RNA helicases and controls ATP binding and hydrolysis.</text>
</comment>
<comment type="catalytic activity">
    <reaction evidence="5">
        <text>ATP + H2O = ADP + phosphate + H(+)</text>
        <dbReference type="Rhea" id="RHEA:13065"/>
        <dbReference type="ChEBI" id="CHEBI:15377"/>
        <dbReference type="ChEBI" id="CHEBI:15378"/>
        <dbReference type="ChEBI" id="CHEBI:30616"/>
        <dbReference type="ChEBI" id="CHEBI:43474"/>
        <dbReference type="ChEBI" id="CHEBI:456216"/>
        <dbReference type="EC" id="3.6.4.13"/>
    </reaction>
</comment>
<dbReference type="PROSITE" id="PS51192">
    <property type="entry name" value="HELICASE_ATP_BIND_1"/>
    <property type="match status" value="1"/>
</dbReference>
<dbReference type="GO" id="GO:0003724">
    <property type="term" value="F:RNA helicase activity"/>
    <property type="evidence" value="ECO:0007669"/>
    <property type="project" value="UniProtKB-EC"/>
</dbReference>
<gene>
    <name evidence="9" type="ORF">PGSY75_1241800</name>
</gene>
<feature type="compositionally biased region" description="Low complexity" evidence="6">
    <location>
        <begin position="853"/>
        <end position="870"/>
    </location>
</feature>
<protein>
    <recommendedName>
        <fullName evidence="5">ATP-dependent RNA helicase</fullName>
        <ecNumber evidence="5">3.6.4.13</ecNumber>
    </recommendedName>
</protein>
<organism evidence="9 10">
    <name type="scientific">Plasmodium gaboni</name>
    <dbReference type="NCBI Taxonomy" id="647221"/>
    <lineage>
        <taxon>Eukaryota</taxon>
        <taxon>Sar</taxon>
        <taxon>Alveolata</taxon>
        <taxon>Apicomplexa</taxon>
        <taxon>Aconoidasida</taxon>
        <taxon>Haemosporida</taxon>
        <taxon>Plasmodiidae</taxon>
        <taxon>Plasmodium</taxon>
        <taxon>Plasmodium (Laverania)</taxon>
    </lineage>
</organism>
<dbReference type="VEuPathDB" id="PlasmoDB:PGABG01_1240200"/>
<accession>A0A151LGX9</accession>
<feature type="region of interest" description="Disordered" evidence="6">
    <location>
        <begin position="793"/>
        <end position="813"/>
    </location>
</feature>
<evidence type="ECO:0000313" key="10">
    <source>
        <dbReference type="Proteomes" id="UP000076004"/>
    </source>
</evidence>
<dbReference type="GO" id="GO:0016787">
    <property type="term" value="F:hydrolase activity"/>
    <property type="evidence" value="ECO:0007669"/>
    <property type="project" value="UniProtKB-KW"/>
</dbReference>
<feature type="compositionally biased region" description="Basic residues" evidence="6">
    <location>
        <begin position="871"/>
        <end position="881"/>
    </location>
</feature>
<dbReference type="RefSeq" id="XP_018640841.1">
    <property type="nucleotide sequence ID" value="XM_018786976.1"/>
</dbReference>
<dbReference type="GeneID" id="29777568"/>
<feature type="compositionally biased region" description="Basic and acidic residues" evidence="6">
    <location>
        <begin position="45"/>
        <end position="76"/>
    </location>
</feature>
<evidence type="ECO:0000256" key="2">
    <source>
        <dbReference type="ARBA" id="ARBA00022801"/>
    </source>
</evidence>
<dbReference type="VEuPathDB" id="PlasmoDB:PGSY75_1241800"/>
<dbReference type="Pfam" id="PF00270">
    <property type="entry name" value="DEAD"/>
    <property type="match status" value="1"/>
</dbReference>
<evidence type="ECO:0000256" key="4">
    <source>
        <dbReference type="ARBA" id="ARBA00022884"/>
    </source>
</evidence>
<feature type="region of interest" description="Disordered" evidence="6">
    <location>
        <begin position="1"/>
        <end position="76"/>
    </location>
</feature>
<dbReference type="KEGG" id="pgab:PGSY75_1241800"/>
<feature type="compositionally biased region" description="Acidic residues" evidence="6">
    <location>
        <begin position="466"/>
        <end position="558"/>
    </location>
</feature>
<keyword evidence="5 9" id="KW-0347">Helicase</keyword>
<feature type="compositionally biased region" description="Basic and acidic residues" evidence="6">
    <location>
        <begin position="797"/>
        <end position="807"/>
    </location>
</feature>
<dbReference type="SUPFAM" id="SSF52540">
    <property type="entry name" value="P-loop containing nucleoside triphosphate hydrolases"/>
    <property type="match status" value="2"/>
</dbReference>
<dbReference type="GO" id="GO:0003723">
    <property type="term" value="F:RNA binding"/>
    <property type="evidence" value="ECO:0007669"/>
    <property type="project" value="UniProtKB-UniRule"/>
</dbReference>
<dbReference type="SMART" id="SM00487">
    <property type="entry name" value="DEXDc"/>
    <property type="match status" value="1"/>
</dbReference>
<dbReference type="InterPro" id="IPR001650">
    <property type="entry name" value="Helicase_C-like"/>
</dbReference>
<keyword evidence="4 5" id="KW-0694">RNA-binding</keyword>
<dbReference type="PROSITE" id="PS51194">
    <property type="entry name" value="HELICASE_CTER"/>
    <property type="match status" value="1"/>
</dbReference>